<protein>
    <submittedName>
        <fullName evidence="2">Reductase</fullName>
    </submittedName>
</protein>
<reference evidence="2" key="1">
    <citation type="submission" date="2021-01" db="EMBL/GenBank/DDBJ databases">
        <title>Whole genome shotgun sequence of Planobispora rosea NBRC 15558.</title>
        <authorList>
            <person name="Komaki H."/>
            <person name="Tamura T."/>
        </authorList>
    </citation>
    <scope>NUCLEOTIDE SEQUENCE</scope>
    <source>
        <strain evidence="2">NBRC 15558</strain>
    </source>
</reference>
<evidence type="ECO:0000313" key="2">
    <source>
        <dbReference type="EMBL" id="GIH82943.1"/>
    </source>
</evidence>
<keyword evidence="3" id="KW-1185">Reference proteome</keyword>
<dbReference type="EMBL" id="BOOI01000010">
    <property type="protein sequence ID" value="GIH82943.1"/>
    <property type="molecule type" value="Genomic_DNA"/>
</dbReference>
<accession>A0A8J3RXA7</accession>
<dbReference type="Gene3D" id="3.40.50.720">
    <property type="entry name" value="NAD(P)-binding Rossmann-like Domain"/>
    <property type="match status" value="1"/>
</dbReference>
<dbReference type="Proteomes" id="UP000655044">
    <property type="component" value="Unassembled WGS sequence"/>
</dbReference>
<feature type="domain" description="NAD-dependent epimerase/dehydratase" evidence="1">
    <location>
        <begin position="17"/>
        <end position="220"/>
    </location>
</feature>
<dbReference type="Pfam" id="PF01370">
    <property type="entry name" value="Epimerase"/>
    <property type="match status" value="1"/>
</dbReference>
<gene>
    <name evidence="2" type="ORF">Pro02_13510</name>
</gene>
<name>A0A8J3RXA7_PLARO</name>
<proteinExistence type="predicted"/>
<organism evidence="2 3">
    <name type="scientific">Planobispora rosea</name>
    <dbReference type="NCBI Taxonomy" id="35762"/>
    <lineage>
        <taxon>Bacteria</taxon>
        <taxon>Bacillati</taxon>
        <taxon>Actinomycetota</taxon>
        <taxon>Actinomycetes</taxon>
        <taxon>Streptosporangiales</taxon>
        <taxon>Streptosporangiaceae</taxon>
        <taxon>Planobispora</taxon>
    </lineage>
</organism>
<dbReference type="InterPro" id="IPR036291">
    <property type="entry name" value="NAD(P)-bd_dom_sf"/>
</dbReference>
<sequence length="356" mass="38214">MAPALAGHQEWGAMRTLVIGGSVFLGRAIVEEALRRGHEVTTFNRGLSGQDLPGVEAVRGDRESPEDLARLAGGREWDAVVDVCGFVPRVVGESVRALNGRAATYTFISSISACSGWPGSGPTDESTPRFDCAPDAGPEDGDYGVLKAGCERAVEQGFDGNALIIEPGLILGPHENVGRLPWWLTRIARGGKVLAPGDPEIAMQLIDARDIAAFTLSQAEAGTADRFFVSGVEGNATYRSFLEECRTATGSDAEFVWVEDRFLLDRDVQPWTELPLWAPRDPGFAGVWLPSSARARAAGLTCRPVAETVRDTWAWLRGIPVEERSFGTARMSHGIDPGKEAGILSEWAEKGPRASA</sequence>
<dbReference type="SUPFAM" id="SSF51735">
    <property type="entry name" value="NAD(P)-binding Rossmann-fold domains"/>
    <property type="match status" value="1"/>
</dbReference>
<dbReference type="AlphaFoldDB" id="A0A8J3RXA7"/>
<evidence type="ECO:0000313" key="3">
    <source>
        <dbReference type="Proteomes" id="UP000655044"/>
    </source>
</evidence>
<evidence type="ECO:0000259" key="1">
    <source>
        <dbReference type="Pfam" id="PF01370"/>
    </source>
</evidence>
<comment type="caution">
    <text evidence="2">The sequence shown here is derived from an EMBL/GenBank/DDBJ whole genome shotgun (WGS) entry which is preliminary data.</text>
</comment>
<dbReference type="InterPro" id="IPR001509">
    <property type="entry name" value="Epimerase_deHydtase"/>
</dbReference>